<dbReference type="RefSeq" id="WP_119546050.1">
    <property type="nucleotide sequence ID" value="NZ_QXIR01000006.1"/>
</dbReference>
<evidence type="ECO:0000259" key="12">
    <source>
        <dbReference type="Pfam" id="PF01370"/>
    </source>
</evidence>
<proteinExistence type="inferred from homology"/>
<evidence type="ECO:0000256" key="7">
    <source>
        <dbReference type="ARBA" id="ARBA00023027"/>
    </source>
</evidence>
<evidence type="ECO:0000256" key="2">
    <source>
        <dbReference type="ARBA" id="ARBA00001911"/>
    </source>
</evidence>
<dbReference type="Gene3D" id="3.90.25.10">
    <property type="entry name" value="UDP-galactose 4-epimerase, domain 1"/>
    <property type="match status" value="1"/>
</dbReference>
<evidence type="ECO:0000256" key="8">
    <source>
        <dbReference type="ARBA" id="ARBA00023144"/>
    </source>
</evidence>
<dbReference type="AlphaFoldDB" id="A0A3A1R2U6"/>
<dbReference type="EMBL" id="QXIR01000006">
    <property type="protein sequence ID" value="RIW36046.1"/>
    <property type="molecule type" value="Genomic_DNA"/>
</dbReference>
<accession>A0A3A1R2U6</accession>
<evidence type="ECO:0000256" key="1">
    <source>
        <dbReference type="ARBA" id="ARBA00000083"/>
    </source>
</evidence>
<comment type="subunit">
    <text evidence="11">Homodimer.</text>
</comment>
<dbReference type="SUPFAM" id="SSF51735">
    <property type="entry name" value="NAD(P)-binding Rossmann-fold domains"/>
    <property type="match status" value="1"/>
</dbReference>
<dbReference type="Pfam" id="PF01370">
    <property type="entry name" value="Epimerase"/>
    <property type="match status" value="1"/>
</dbReference>
<name>A0A3A1R2U6_9BACI</name>
<comment type="cofactor">
    <cofactor evidence="2 11">
        <name>NAD(+)</name>
        <dbReference type="ChEBI" id="CHEBI:57540"/>
    </cofactor>
</comment>
<reference evidence="13 14" key="1">
    <citation type="submission" date="2018-09" db="EMBL/GenBank/DDBJ databases">
        <title>Bacillus saliacetes sp. nov., isolated from Thai shrimp paste (Ka-pi).</title>
        <authorList>
            <person name="Daroonpunt R."/>
            <person name="Tanasupawat S."/>
            <person name="Yiamsombut S."/>
        </authorList>
    </citation>
    <scope>NUCLEOTIDE SEQUENCE [LARGE SCALE GENOMIC DNA]</scope>
    <source>
        <strain evidence="13 14">SKP7-4</strain>
    </source>
</reference>
<evidence type="ECO:0000256" key="10">
    <source>
        <dbReference type="ARBA" id="ARBA00023277"/>
    </source>
</evidence>
<dbReference type="OrthoDB" id="9801785at2"/>
<evidence type="ECO:0000256" key="5">
    <source>
        <dbReference type="ARBA" id="ARBA00013189"/>
    </source>
</evidence>
<dbReference type="InterPro" id="IPR036291">
    <property type="entry name" value="NAD(P)-bd_dom_sf"/>
</dbReference>
<feature type="domain" description="NAD-dependent epimerase/dehydratase" evidence="12">
    <location>
        <begin position="3"/>
        <end position="251"/>
    </location>
</feature>
<dbReference type="Gene3D" id="3.40.50.720">
    <property type="entry name" value="NAD(P)-binding Rossmann-like Domain"/>
    <property type="match status" value="1"/>
</dbReference>
<comment type="catalytic activity">
    <reaction evidence="1 11">
        <text>UDP-alpha-D-glucose = UDP-alpha-D-galactose</text>
        <dbReference type="Rhea" id="RHEA:22168"/>
        <dbReference type="ChEBI" id="CHEBI:58885"/>
        <dbReference type="ChEBI" id="CHEBI:66914"/>
        <dbReference type="EC" id="5.1.3.2"/>
    </reaction>
</comment>
<dbReference type="EC" id="5.1.3.2" evidence="5 11"/>
<keyword evidence="7 11" id="KW-0520">NAD</keyword>
<keyword evidence="14" id="KW-1185">Reference proteome</keyword>
<evidence type="ECO:0000256" key="9">
    <source>
        <dbReference type="ARBA" id="ARBA00023235"/>
    </source>
</evidence>
<dbReference type="PANTHER" id="PTHR43725">
    <property type="entry name" value="UDP-GLUCOSE 4-EPIMERASE"/>
    <property type="match status" value="1"/>
</dbReference>
<dbReference type="InterPro" id="IPR001509">
    <property type="entry name" value="Epimerase_deHydtase"/>
</dbReference>
<dbReference type="NCBIfam" id="TIGR01179">
    <property type="entry name" value="galE"/>
    <property type="match status" value="1"/>
</dbReference>
<evidence type="ECO:0000256" key="11">
    <source>
        <dbReference type="RuleBase" id="RU366046"/>
    </source>
</evidence>
<dbReference type="InterPro" id="IPR005886">
    <property type="entry name" value="UDP_G4E"/>
</dbReference>
<organism evidence="13 14">
    <name type="scientific">Bacillus salacetis</name>
    <dbReference type="NCBI Taxonomy" id="2315464"/>
    <lineage>
        <taxon>Bacteria</taxon>
        <taxon>Bacillati</taxon>
        <taxon>Bacillota</taxon>
        <taxon>Bacilli</taxon>
        <taxon>Bacillales</taxon>
        <taxon>Bacillaceae</taxon>
        <taxon>Bacillus</taxon>
    </lineage>
</organism>
<sequence>MSILVTGGAGYIGSHTVRYFLEHNEEVVVVDNLQSGHRTSIDIDNFYSIDLRKKDELDRVFKTHNIEAVIHFAANSLVGESMANPYEYYHNNVYGMMCLLDVMRHNNVRKIVFSSTAATYGEPKNIPILEEDKTNPTNTYGETKLAMEKMMKWFDQGYDIKYVSLRYFNAAGAHESGNIGEDHDPETHLIPLILQVPLGQRDKIYMFGDDYPTDDGTCIRDYIHVMDLASAHYLALEYLRKDNPSDIFNLGNGNGYSVKEVIDAARMVTNHPIPAEVKERRAGDPAALIASSEKARKILGWKPQFDSLEKIITDAWNWHKSHPNGYLSK</sequence>
<keyword evidence="8" id="KW-0299">Galactose metabolism</keyword>
<dbReference type="UniPathway" id="UPA00214"/>
<dbReference type="PANTHER" id="PTHR43725:SF53">
    <property type="entry name" value="UDP-ARABINOSE 4-EPIMERASE 1"/>
    <property type="match status" value="1"/>
</dbReference>
<evidence type="ECO:0000256" key="6">
    <source>
        <dbReference type="ARBA" id="ARBA00018569"/>
    </source>
</evidence>
<comment type="similarity">
    <text evidence="4 11">Belongs to the NAD(P)-dependent epimerase/dehydratase family.</text>
</comment>
<keyword evidence="9 11" id="KW-0413">Isomerase</keyword>
<dbReference type="GO" id="GO:0003978">
    <property type="term" value="F:UDP-glucose 4-epimerase activity"/>
    <property type="evidence" value="ECO:0007669"/>
    <property type="project" value="UniProtKB-UniRule"/>
</dbReference>
<protein>
    <recommendedName>
        <fullName evidence="6 11">UDP-glucose 4-epimerase</fullName>
        <ecNumber evidence="5 11">5.1.3.2</ecNumber>
    </recommendedName>
</protein>
<evidence type="ECO:0000313" key="13">
    <source>
        <dbReference type="EMBL" id="RIW36046.1"/>
    </source>
</evidence>
<gene>
    <name evidence="13" type="primary">galE</name>
    <name evidence="13" type="ORF">D3H55_06190</name>
</gene>
<dbReference type="CDD" id="cd05247">
    <property type="entry name" value="UDP_G4E_1_SDR_e"/>
    <property type="match status" value="1"/>
</dbReference>
<comment type="pathway">
    <text evidence="3 11">Carbohydrate metabolism; galactose metabolism.</text>
</comment>
<dbReference type="Proteomes" id="UP000265801">
    <property type="component" value="Unassembled WGS sequence"/>
</dbReference>
<keyword evidence="10 11" id="KW-0119">Carbohydrate metabolism</keyword>
<dbReference type="GO" id="GO:0033499">
    <property type="term" value="P:galactose catabolic process via UDP-galactose, Leloir pathway"/>
    <property type="evidence" value="ECO:0007669"/>
    <property type="project" value="TreeGrafter"/>
</dbReference>
<comment type="caution">
    <text evidence="13">The sequence shown here is derived from an EMBL/GenBank/DDBJ whole genome shotgun (WGS) entry which is preliminary data.</text>
</comment>
<evidence type="ECO:0000256" key="4">
    <source>
        <dbReference type="ARBA" id="ARBA00007637"/>
    </source>
</evidence>
<evidence type="ECO:0000256" key="3">
    <source>
        <dbReference type="ARBA" id="ARBA00004947"/>
    </source>
</evidence>
<evidence type="ECO:0000313" key="14">
    <source>
        <dbReference type="Proteomes" id="UP000265801"/>
    </source>
</evidence>